<evidence type="ECO:0000256" key="2">
    <source>
        <dbReference type="ARBA" id="ARBA00022630"/>
    </source>
</evidence>
<comment type="caution">
    <text evidence="8">The sequence shown here is derived from an EMBL/GenBank/DDBJ whole genome shotgun (WGS) entry which is preliminary data.</text>
</comment>
<dbReference type="PANTHER" id="PTHR43557">
    <property type="entry name" value="APOPTOSIS-INDUCING FACTOR 1"/>
    <property type="match status" value="1"/>
</dbReference>
<dbReference type="EMBL" id="VKHT01000031">
    <property type="protein sequence ID" value="MBB0242950.1"/>
    <property type="molecule type" value="Genomic_DNA"/>
</dbReference>
<dbReference type="PRINTS" id="PR00411">
    <property type="entry name" value="PNDRDTASEI"/>
</dbReference>
<dbReference type="InterPro" id="IPR023753">
    <property type="entry name" value="FAD/NAD-binding_dom"/>
</dbReference>
<dbReference type="SUPFAM" id="SSF55424">
    <property type="entry name" value="FAD/NAD-linked reductases, dimerisation (C-terminal) domain"/>
    <property type="match status" value="1"/>
</dbReference>
<evidence type="ECO:0000256" key="1">
    <source>
        <dbReference type="ARBA" id="ARBA00001974"/>
    </source>
</evidence>
<evidence type="ECO:0000256" key="4">
    <source>
        <dbReference type="ARBA" id="ARBA00023002"/>
    </source>
</evidence>
<dbReference type="InterPro" id="IPR036188">
    <property type="entry name" value="FAD/NAD-bd_sf"/>
</dbReference>
<feature type="region of interest" description="Disordered" evidence="5">
    <location>
        <begin position="427"/>
        <end position="455"/>
    </location>
</feature>
<accession>A0A7W3Y073</accession>
<feature type="region of interest" description="Disordered" evidence="5">
    <location>
        <begin position="1"/>
        <end position="52"/>
    </location>
</feature>
<keyword evidence="9" id="KW-1185">Reference proteome</keyword>
<keyword evidence="3" id="KW-0274">FAD</keyword>
<evidence type="ECO:0000313" key="9">
    <source>
        <dbReference type="Proteomes" id="UP000538929"/>
    </source>
</evidence>
<dbReference type="PANTHER" id="PTHR43557:SF2">
    <property type="entry name" value="RIESKE DOMAIN-CONTAINING PROTEIN-RELATED"/>
    <property type="match status" value="1"/>
</dbReference>
<dbReference type="GO" id="GO:0016651">
    <property type="term" value="F:oxidoreductase activity, acting on NAD(P)H"/>
    <property type="evidence" value="ECO:0007669"/>
    <property type="project" value="TreeGrafter"/>
</dbReference>
<dbReference type="Gene3D" id="3.50.50.60">
    <property type="entry name" value="FAD/NAD(P)-binding domain"/>
    <property type="match status" value="2"/>
</dbReference>
<dbReference type="SUPFAM" id="SSF51905">
    <property type="entry name" value="FAD/NAD(P)-binding domain"/>
    <property type="match status" value="2"/>
</dbReference>
<proteinExistence type="predicted"/>
<feature type="compositionally biased region" description="Basic and acidic residues" evidence="5">
    <location>
        <begin position="427"/>
        <end position="442"/>
    </location>
</feature>
<dbReference type="Proteomes" id="UP000538929">
    <property type="component" value="Unassembled WGS sequence"/>
</dbReference>
<reference evidence="9" key="1">
    <citation type="submission" date="2019-10" db="EMBL/GenBank/DDBJ databases">
        <title>Streptomyces sp. nov., a novel actinobacterium isolated from alkaline environment.</title>
        <authorList>
            <person name="Golinska P."/>
        </authorList>
    </citation>
    <scope>NUCLEOTIDE SEQUENCE [LARGE SCALE GENOMIC DNA]</scope>
    <source>
        <strain evidence="9">DSM 42118</strain>
    </source>
</reference>
<dbReference type="PRINTS" id="PR00368">
    <property type="entry name" value="FADPNR"/>
</dbReference>
<keyword evidence="4" id="KW-0560">Oxidoreductase</keyword>
<protein>
    <submittedName>
        <fullName evidence="8">NAD(P)/FAD-dependent oxidoreductase</fullName>
    </submittedName>
</protein>
<feature type="domain" description="FAD/NAD(P)-binding" evidence="6">
    <location>
        <begin position="52"/>
        <end position="345"/>
    </location>
</feature>
<dbReference type="Pfam" id="PF07992">
    <property type="entry name" value="Pyr_redox_2"/>
    <property type="match status" value="1"/>
</dbReference>
<dbReference type="AlphaFoldDB" id="A0A7W3Y073"/>
<keyword evidence="2" id="KW-0285">Flavoprotein</keyword>
<sequence>MALGIRPRLRKQRGGGTAPGGRTPSRPRLSRVSEQRDHGSSTPRRGTATGTRVLIVGGGLAGVRTAVELRERGHEGPITLLGAEPHEPYDRPPLSKAVLLGEAEGDEPLVPTADLAAAGVTVLTGRRAVGLRPADREVDTGAGPLPWDRLVLATGADPLPLPGPAGGAPGSGDVHTLRTVEDARALRAVLEARRSLAIIGAGWIGAEVATAARRAGCPVTVLEAGSQPLAGTLPAEVAAPMRAWYAEIGADLRTDARVTGIGPDGVVLADGTAVAAGAVLVGIGARAATAWTAGSGLPLGEDGTVTVDSALRAGLPDIWAAGDCAAHPSARYGRRMAVQHWDDALRAAATVAAGVLGEPVEHDPVPYFWSEQFGRMLQWVGAPGPGDRLLYRGDPADPTRTVLWLDERDVPTAVLTVDRPRDLAQARRAVERRTPVDPDRAADPGVPLKAAVRAG</sequence>
<name>A0A7W3Y073_9ACTN</name>
<dbReference type="InterPro" id="IPR050446">
    <property type="entry name" value="FAD-oxidoreductase/Apoptosis"/>
</dbReference>
<dbReference type="Gene3D" id="3.30.390.30">
    <property type="match status" value="1"/>
</dbReference>
<evidence type="ECO:0000256" key="5">
    <source>
        <dbReference type="SAM" id="MobiDB-lite"/>
    </source>
</evidence>
<feature type="domain" description="Reductase C-terminal" evidence="7">
    <location>
        <begin position="367"/>
        <end position="451"/>
    </location>
</feature>
<organism evidence="8 9">
    <name type="scientific">Streptomyces alkaliphilus</name>
    <dbReference type="NCBI Taxonomy" id="1472722"/>
    <lineage>
        <taxon>Bacteria</taxon>
        <taxon>Bacillati</taxon>
        <taxon>Actinomycetota</taxon>
        <taxon>Actinomycetes</taxon>
        <taxon>Kitasatosporales</taxon>
        <taxon>Streptomycetaceae</taxon>
        <taxon>Streptomyces</taxon>
    </lineage>
</organism>
<evidence type="ECO:0000313" key="8">
    <source>
        <dbReference type="EMBL" id="MBB0242950.1"/>
    </source>
</evidence>
<evidence type="ECO:0000256" key="3">
    <source>
        <dbReference type="ARBA" id="ARBA00022827"/>
    </source>
</evidence>
<dbReference type="InterPro" id="IPR028202">
    <property type="entry name" value="Reductase_C"/>
</dbReference>
<evidence type="ECO:0000259" key="7">
    <source>
        <dbReference type="Pfam" id="PF14759"/>
    </source>
</evidence>
<evidence type="ECO:0000259" key="6">
    <source>
        <dbReference type="Pfam" id="PF07992"/>
    </source>
</evidence>
<gene>
    <name evidence="8" type="ORF">FNQ90_02200</name>
</gene>
<dbReference type="InterPro" id="IPR016156">
    <property type="entry name" value="FAD/NAD-linked_Rdtase_dimer_sf"/>
</dbReference>
<dbReference type="Pfam" id="PF14759">
    <property type="entry name" value="Reductase_C"/>
    <property type="match status" value="1"/>
</dbReference>
<dbReference type="GO" id="GO:0005737">
    <property type="term" value="C:cytoplasm"/>
    <property type="evidence" value="ECO:0007669"/>
    <property type="project" value="TreeGrafter"/>
</dbReference>
<comment type="cofactor">
    <cofactor evidence="1">
        <name>FAD</name>
        <dbReference type="ChEBI" id="CHEBI:57692"/>
    </cofactor>
</comment>
<feature type="compositionally biased region" description="Polar residues" evidence="5">
    <location>
        <begin position="40"/>
        <end position="50"/>
    </location>
</feature>